<dbReference type="SMART" id="SM00385">
    <property type="entry name" value="CYCLIN"/>
    <property type="match status" value="2"/>
</dbReference>
<feature type="compositionally biased region" description="Acidic residues" evidence="11">
    <location>
        <begin position="887"/>
        <end position="896"/>
    </location>
</feature>
<dbReference type="Pfam" id="PF00382">
    <property type="entry name" value="TFIIB"/>
    <property type="match status" value="2"/>
</dbReference>
<feature type="compositionally biased region" description="Acidic residues" evidence="11">
    <location>
        <begin position="863"/>
        <end position="878"/>
    </location>
</feature>
<evidence type="ECO:0000259" key="12">
    <source>
        <dbReference type="SMART" id="SM00385"/>
    </source>
</evidence>
<dbReference type="eggNOG" id="KOG1598">
    <property type="taxonomic scope" value="Eukaryota"/>
</dbReference>
<dbReference type="GO" id="GO:0001006">
    <property type="term" value="F:RNA polymerase III type 3 promoter sequence-specific DNA binding"/>
    <property type="evidence" value="ECO:0007669"/>
    <property type="project" value="TreeGrafter"/>
</dbReference>
<keyword evidence="3" id="KW-0479">Metal-binding</keyword>
<organism evidence="13 14">
    <name type="scientific">Marssonina brunnea f. sp. multigermtubi (strain MB_m1)</name>
    <name type="common">Marssonina leaf spot fungus</name>
    <dbReference type="NCBI Taxonomy" id="1072389"/>
    <lineage>
        <taxon>Eukaryota</taxon>
        <taxon>Fungi</taxon>
        <taxon>Dikarya</taxon>
        <taxon>Ascomycota</taxon>
        <taxon>Pezizomycotina</taxon>
        <taxon>Leotiomycetes</taxon>
        <taxon>Helotiales</taxon>
        <taxon>Drepanopezizaceae</taxon>
        <taxon>Drepanopeziza</taxon>
    </lineage>
</organism>
<dbReference type="InterPro" id="IPR013150">
    <property type="entry name" value="TFIIB_cyclin"/>
</dbReference>
<feature type="compositionally biased region" description="Polar residues" evidence="11">
    <location>
        <begin position="784"/>
        <end position="793"/>
    </location>
</feature>
<feature type="region of interest" description="Disordered" evidence="11">
    <location>
        <begin position="1"/>
        <end position="22"/>
    </location>
</feature>
<evidence type="ECO:0000256" key="4">
    <source>
        <dbReference type="ARBA" id="ARBA00022771"/>
    </source>
</evidence>
<sequence>MAPPKKPKKVNPLRNRVPIKDAPPTLVRQATAGAAARAKAAALPPRRPACPNKECHDPDIQDGICHNCGFVVDDSNIVSEITFGENSAGGAVVQGSFVSADQGGARTIGPGFKRGGGDNRENTLREGRNAIQGMGAQLGIRESTIQNGVQIFKLAAMNNFIQGRRMEQVAAVCLYSACRKDSPCRIMLIDFADLVQTNVFKLGYTFKKLHDTIAIAKAGIQPVLPEDLIFRFAQKLEFGNQMTKVAEDAVRMVQRMSLDWMVMGRRPSGVCGACLILAARMNNFRRTITEVVYIVKVTTHTIQKRLEEFKQTPSSALTVEDFLNNEFLETCHDPPSYYEKTEAFLKTKKRRKRKAAHDAAEDSGDENEGTESATPDPKRRKTAGTEAAGADSEMPGAPSDTPASSPQASASETLSGPQATAPSTQQITSAPATSQSADPEVRRDAEGFVIPPLPVQSHDRLIDPELIESQIADKTETTLEQLALLDEEAAAAAAEASHEASSKSGVIVPGLRSNSKSIYVPDNWSASEQEMEDQISEMISDPDAVARAEEAVRDHEEKMRLAGRRPNVDPDANACRDATPSRDETPSQYASPNRDPTPNRVESNASEYSPSPEPEPRESYGEEIMAPNSGEEHATLFAEASKRAAEHLKAFWKANPPKGISVDAIIGEDEFAGDPEVEYCMLSAADTAKKEKVWSNDNKSWLRAQQVKDWAKKNAAKGPQKAKRTRKPKPRIGEGQTSAASSPGEAAVAALKERAFSKKINYDAINSMFAGISKLKDKDALGSAATSRLTSRAGSVVSELSDAESTMSGVAGSVAGSEMDVDDGTGIALVGNAHIPKRSRRKPGPHLKPGPKAGYKKASAPEPEPEPEIDEEDGDDDDYIKPTSAPAEDDDENDAVDDWRSNLKKSQKAQAAGDEEEEYEDNEVYDDLGGIDAGGVGDFDDTNFGDGTGYGEYEDEPWAGGDFD</sequence>
<dbReference type="PANTHER" id="PTHR11618">
    <property type="entry name" value="TRANSCRIPTION INITIATION FACTOR IIB-RELATED"/>
    <property type="match status" value="1"/>
</dbReference>
<dbReference type="GO" id="GO:0005634">
    <property type="term" value="C:nucleus"/>
    <property type="evidence" value="ECO:0007669"/>
    <property type="project" value="UniProtKB-SubCell"/>
</dbReference>
<feature type="compositionally biased region" description="Acidic residues" evidence="11">
    <location>
        <begin position="952"/>
        <end position="964"/>
    </location>
</feature>
<evidence type="ECO:0000256" key="2">
    <source>
        <dbReference type="ARBA" id="ARBA00010857"/>
    </source>
</evidence>
<feature type="compositionally biased region" description="Acidic residues" evidence="11">
    <location>
        <begin position="913"/>
        <end position="926"/>
    </location>
</feature>
<dbReference type="STRING" id="1072389.K1WJV4"/>
<dbReference type="Gene3D" id="1.10.472.10">
    <property type="entry name" value="Cyclin-like"/>
    <property type="match status" value="2"/>
</dbReference>
<dbReference type="GO" id="GO:0017025">
    <property type="term" value="F:TBP-class protein binding"/>
    <property type="evidence" value="ECO:0007669"/>
    <property type="project" value="InterPro"/>
</dbReference>
<keyword evidence="8" id="KW-0804">Transcription</keyword>
<dbReference type="OMA" id="IVHEHEF"/>
<feature type="region of interest" description="Disordered" evidence="11">
    <location>
        <begin position="493"/>
        <end position="517"/>
    </location>
</feature>
<evidence type="ECO:0000256" key="5">
    <source>
        <dbReference type="ARBA" id="ARBA00022833"/>
    </source>
</evidence>
<dbReference type="InterPro" id="IPR000812">
    <property type="entry name" value="TFIIB"/>
</dbReference>
<evidence type="ECO:0000256" key="9">
    <source>
        <dbReference type="ARBA" id="ARBA00023242"/>
    </source>
</evidence>
<dbReference type="KEGG" id="mbe:MBM_08564"/>
<dbReference type="InterPro" id="IPR013763">
    <property type="entry name" value="Cyclin-like_dom"/>
</dbReference>
<evidence type="ECO:0000256" key="1">
    <source>
        <dbReference type="ARBA" id="ARBA00004123"/>
    </source>
</evidence>
<dbReference type="FunFam" id="1.10.472.10:FF:000002">
    <property type="entry name" value="Transcription factor IIIB 90 kDa subunit"/>
    <property type="match status" value="1"/>
</dbReference>
<feature type="domain" description="Cyclin-like" evidence="12">
    <location>
        <begin position="129"/>
        <end position="211"/>
    </location>
</feature>
<dbReference type="Gene3D" id="1.20.5.650">
    <property type="entry name" value="Single helix bin"/>
    <property type="match status" value="1"/>
</dbReference>
<evidence type="ECO:0000313" key="13">
    <source>
        <dbReference type="EMBL" id="EKD13121.1"/>
    </source>
</evidence>
<evidence type="ECO:0000256" key="11">
    <source>
        <dbReference type="SAM" id="MobiDB-lite"/>
    </source>
</evidence>
<comment type="subcellular location">
    <subcellularLocation>
        <location evidence="1">Nucleus</location>
    </subcellularLocation>
</comment>
<dbReference type="CDD" id="cd20554">
    <property type="entry name" value="CYCLIN_TFIIIB90_rpt2"/>
    <property type="match status" value="1"/>
</dbReference>
<proteinExistence type="inferred from homology"/>
<feature type="compositionally biased region" description="Polar residues" evidence="11">
    <location>
        <begin position="586"/>
        <end position="596"/>
    </location>
</feature>
<feature type="region of interest" description="Disordered" evidence="11">
    <location>
        <begin position="541"/>
        <end position="639"/>
    </location>
</feature>
<evidence type="ECO:0000256" key="10">
    <source>
        <dbReference type="ARBA" id="ARBA00031009"/>
    </source>
</evidence>
<feature type="domain" description="Cyclin-like" evidence="12">
    <location>
        <begin position="227"/>
        <end position="311"/>
    </location>
</feature>
<dbReference type="GO" id="GO:0070897">
    <property type="term" value="P:transcription preinitiation complex assembly"/>
    <property type="evidence" value="ECO:0007669"/>
    <property type="project" value="InterPro"/>
</dbReference>
<dbReference type="InterPro" id="IPR011665">
    <property type="entry name" value="BRF1_TBP-bd_dom"/>
</dbReference>
<dbReference type="GO" id="GO:0006384">
    <property type="term" value="P:transcription initiation at RNA polymerase III promoter"/>
    <property type="evidence" value="ECO:0007669"/>
    <property type="project" value="UniProtKB-ARBA"/>
</dbReference>
<feature type="compositionally biased region" description="Basic and acidic residues" evidence="11">
    <location>
        <begin position="544"/>
        <end position="560"/>
    </location>
</feature>
<evidence type="ECO:0000313" key="14">
    <source>
        <dbReference type="Proteomes" id="UP000006753"/>
    </source>
</evidence>
<protein>
    <recommendedName>
        <fullName evidence="10">B-related factor 1</fullName>
    </recommendedName>
</protein>
<dbReference type="GeneID" id="18764499"/>
<dbReference type="AlphaFoldDB" id="K1WJV4"/>
<comment type="similarity">
    <text evidence="2">Belongs to the TFIIB family.</text>
</comment>
<gene>
    <name evidence="13" type="ORF">MBM_08564</name>
</gene>
<dbReference type="InParanoid" id="K1WJV4"/>
<feature type="region of interest" description="Disordered" evidence="11">
    <location>
        <begin position="780"/>
        <end position="964"/>
    </location>
</feature>
<dbReference type="FunFam" id="1.10.472.10:FF:000007">
    <property type="entry name" value="Transcription factor IIIB 90 kDa subunit"/>
    <property type="match status" value="1"/>
</dbReference>
<keyword evidence="4" id="KW-0863">Zinc-finger</keyword>
<evidence type="ECO:0000256" key="7">
    <source>
        <dbReference type="ARBA" id="ARBA00023159"/>
    </source>
</evidence>
<dbReference type="InterPro" id="IPR036915">
    <property type="entry name" value="Cyclin-like_sf"/>
</dbReference>
<feature type="compositionally biased region" description="Basic residues" evidence="11">
    <location>
        <begin position="835"/>
        <end position="845"/>
    </location>
</feature>
<feature type="compositionally biased region" description="Basic residues" evidence="11">
    <location>
        <begin position="720"/>
        <end position="730"/>
    </location>
</feature>
<dbReference type="GO" id="GO:0000126">
    <property type="term" value="C:transcription factor TFIIIB complex"/>
    <property type="evidence" value="ECO:0007669"/>
    <property type="project" value="UniProtKB-ARBA"/>
</dbReference>
<name>K1WJV4_MARBU</name>
<dbReference type="OrthoDB" id="511529at2759"/>
<dbReference type="PANTHER" id="PTHR11618:SF4">
    <property type="entry name" value="TRANSCRIPTION FACTOR IIIB 90 KDA SUBUNIT"/>
    <property type="match status" value="1"/>
</dbReference>
<keyword evidence="5" id="KW-0862">Zinc</keyword>
<feature type="compositionally biased region" description="Basic and acidic residues" evidence="11">
    <location>
        <begin position="630"/>
        <end position="639"/>
    </location>
</feature>
<keyword evidence="6" id="KW-0805">Transcription regulation</keyword>
<keyword evidence="7" id="KW-0010">Activator</keyword>
<dbReference type="GO" id="GO:0008270">
    <property type="term" value="F:zinc ion binding"/>
    <property type="evidence" value="ECO:0007669"/>
    <property type="project" value="UniProtKB-KW"/>
</dbReference>
<feature type="compositionally biased region" description="Low complexity" evidence="11">
    <location>
        <begin position="738"/>
        <end position="747"/>
    </location>
</feature>
<evidence type="ECO:0000256" key="3">
    <source>
        <dbReference type="ARBA" id="ARBA00022723"/>
    </source>
</evidence>
<evidence type="ECO:0000256" key="8">
    <source>
        <dbReference type="ARBA" id="ARBA00023163"/>
    </source>
</evidence>
<reference evidence="13 14" key="1">
    <citation type="journal article" date="2012" name="BMC Genomics">
        <title>Sequencing the genome of Marssonina brunnea reveals fungus-poplar co-evolution.</title>
        <authorList>
            <person name="Zhu S."/>
            <person name="Cao Y.-Z."/>
            <person name="Jiang C."/>
            <person name="Tan B.-Y."/>
            <person name="Wang Z."/>
            <person name="Feng S."/>
            <person name="Zhang L."/>
            <person name="Su X.-H."/>
            <person name="Brejova B."/>
            <person name="Vinar T."/>
            <person name="Xu M."/>
            <person name="Wang M.-X."/>
            <person name="Zhang S.-G."/>
            <person name="Huang M.-R."/>
            <person name="Wu R."/>
            <person name="Zhou Y."/>
        </authorList>
    </citation>
    <scope>NUCLEOTIDE SEQUENCE [LARGE SCALE GENOMIC DNA]</scope>
    <source>
        <strain evidence="13 14">MB_m1</strain>
    </source>
</reference>
<dbReference type="Pfam" id="PF07741">
    <property type="entry name" value="BRF1"/>
    <property type="match status" value="1"/>
</dbReference>
<feature type="region of interest" description="Disordered" evidence="11">
    <location>
        <begin position="349"/>
        <end position="456"/>
    </location>
</feature>
<dbReference type="HOGENOM" id="CLU_010293_0_2_1"/>
<dbReference type="SUPFAM" id="SSF47954">
    <property type="entry name" value="Cyclin-like"/>
    <property type="match status" value="2"/>
</dbReference>
<dbReference type="GO" id="GO:0097550">
    <property type="term" value="C:transcription preinitiation complex"/>
    <property type="evidence" value="ECO:0007669"/>
    <property type="project" value="TreeGrafter"/>
</dbReference>
<evidence type="ECO:0000256" key="6">
    <source>
        <dbReference type="ARBA" id="ARBA00023015"/>
    </source>
</evidence>
<keyword evidence="9" id="KW-0539">Nucleus</keyword>
<dbReference type="GO" id="GO:0000995">
    <property type="term" value="F:RNA polymerase III general transcription initiation factor activity"/>
    <property type="evidence" value="ECO:0007669"/>
    <property type="project" value="TreeGrafter"/>
</dbReference>
<dbReference type="Proteomes" id="UP000006753">
    <property type="component" value="Unassembled WGS sequence"/>
</dbReference>
<keyword evidence="14" id="KW-1185">Reference proteome</keyword>
<feature type="compositionally biased region" description="Polar residues" evidence="11">
    <location>
        <begin position="401"/>
        <end position="437"/>
    </location>
</feature>
<dbReference type="EMBL" id="JH921451">
    <property type="protein sequence ID" value="EKD13121.1"/>
    <property type="molecule type" value="Genomic_DNA"/>
</dbReference>
<feature type="compositionally biased region" description="Basic residues" evidence="11">
    <location>
        <begin position="1"/>
        <end position="11"/>
    </location>
</feature>
<feature type="region of interest" description="Disordered" evidence="11">
    <location>
        <begin position="708"/>
        <end position="747"/>
    </location>
</feature>
<accession>K1WJV4</accession>
<dbReference type="RefSeq" id="XP_007296453.1">
    <property type="nucleotide sequence ID" value="XM_007296391.1"/>
</dbReference>